<organism evidence="2 3">
    <name type="scientific">Westerdykella ornata</name>
    <dbReference type="NCBI Taxonomy" id="318751"/>
    <lineage>
        <taxon>Eukaryota</taxon>
        <taxon>Fungi</taxon>
        <taxon>Dikarya</taxon>
        <taxon>Ascomycota</taxon>
        <taxon>Pezizomycotina</taxon>
        <taxon>Dothideomycetes</taxon>
        <taxon>Pleosporomycetidae</taxon>
        <taxon>Pleosporales</taxon>
        <taxon>Sporormiaceae</taxon>
        <taxon>Westerdykella</taxon>
    </lineage>
</organism>
<accession>A0A6A6JK51</accession>
<sequence>MDCLLCAKIARSTLRTKSNRERADRIAQFKAFKNNNACPTCRKVVDVFSAVGSALMDDAEVTIAFEESQRYYRRCWTLSIAQHGIYIELLRLNRELGVDEDFATPVDDPHINLDQPKRWIKDCDEYHGGTCHTICDPWARMEYPKELILIDVERQCLVRQKGSRRYLALSYMWGKPVAGFEPFQTKLNNFDSLRQEGAFNLTMNASRLPNTIKDSILLTGLLGVRYLWVDRFCIIQDDPTTKPMFLNMMASIYANSYFTIAACEGSDDTAGLPGIGDRSRPLPFQTFDFGPSCRMISVEPIRPINSPNDLYHTRGWTYQEWSLSTRVLAFHHHTVSWMCRKSRERTENGAQPVPSYIPTVINIEEGEHLCSRWPNFKLYATLVSDYSELNLTYPEDAFRAFSAMVAVTGRPMAGGILFGLPEVIFSGALLWKPRGLIERRKDRHGNVMQEFPSWSWLGWSGHIDTEAWAQAHAYYSVDNGDVLAGTPYRFTIRPLIDYFKTRGLVVRKKIHNGYYDTAKRTDLDLHHESLPPTWRLRHPVPLLSQPEPPVDEEWETVIEFRTSRLVLRLGDCRNDKHGNTEDCDLLTPDGDVAGLMTYGQRGTLTPGHPCELICIGQTEAEWMWQATGTIFKESQHFHKDCPPECYWAPESCLLGENWMYECYNVMWIERKDGIAYRKGVGRVFKAIWDQVETEEVDVRLD</sequence>
<dbReference type="Pfam" id="PF06985">
    <property type="entry name" value="HET"/>
    <property type="match status" value="1"/>
</dbReference>
<protein>
    <submittedName>
        <fullName evidence="2">HET-domain-containing protein</fullName>
    </submittedName>
</protein>
<dbReference type="PANTHER" id="PTHR33112">
    <property type="entry name" value="DOMAIN PROTEIN, PUTATIVE-RELATED"/>
    <property type="match status" value="1"/>
</dbReference>
<dbReference type="EMBL" id="ML986492">
    <property type="protein sequence ID" value="KAF2276634.1"/>
    <property type="molecule type" value="Genomic_DNA"/>
</dbReference>
<dbReference type="OrthoDB" id="5135333at2759"/>
<gene>
    <name evidence="2" type="ORF">EI97DRAFT_466792</name>
</gene>
<dbReference type="PANTHER" id="PTHR33112:SF1">
    <property type="entry name" value="HETEROKARYON INCOMPATIBILITY DOMAIN-CONTAINING PROTEIN"/>
    <property type="match status" value="1"/>
</dbReference>
<evidence type="ECO:0000313" key="2">
    <source>
        <dbReference type="EMBL" id="KAF2276634.1"/>
    </source>
</evidence>
<reference evidence="2" key="1">
    <citation type="journal article" date="2020" name="Stud. Mycol.">
        <title>101 Dothideomycetes genomes: a test case for predicting lifestyles and emergence of pathogens.</title>
        <authorList>
            <person name="Haridas S."/>
            <person name="Albert R."/>
            <person name="Binder M."/>
            <person name="Bloem J."/>
            <person name="Labutti K."/>
            <person name="Salamov A."/>
            <person name="Andreopoulos B."/>
            <person name="Baker S."/>
            <person name="Barry K."/>
            <person name="Bills G."/>
            <person name="Bluhm B."/>
            <person name="Cannon C."/>
            <person name="Castanera R."/>
            <person name="Culley D."/>
            <person name="Daum C."/>
            <person name="Ezra D."/>
            <person name="Gonzalez J."/>
            <person name="Henrissat B."/>
            <person name="Kuo A."/>
            <person name="Liang C."/>
            <person name="Lipzen A."/>
            <person name="Lutzoni F."/>
            <person name="Magnuson J."/>
            <person name="Mondo S."/>
            <person name="Nolan M."/>
            <person name="Ohm R."/>
            <person name="Pangilinan J."/>
            <person name="Park H.-J."/>
            <person name="Ramirez L."/>
            <person name="Alfaro M."/>
            <person name="Sun H."/>
            <person name="Tritt A."/>
            <person name="Yoshinaga Y."/>
            <person name="Zwiers L.-H."/>
            <person name="Turgeon B."/>
            <person name="Goodwin S."/>
            <person name="Spatafora J."/>
            <person name="Crous P."/>
            <person name="Grigoriev I."/>
        </authorList>
    </citation>
    <scope>NUCLEOTIDE SEQUENCE</scope>
    <source>
        <strain evidence="2">CBS 379.55</strain>
    </source>
</reference>
<evidence type="ECO:0000313" key="3">
    <source>
        <dbReference type="Proteomes" id="UP000800097"/>
    </source>
</evidence>
<keyword evidence="3" id="KW-1185">Reference proteome</keyword>
<dbReference type="InterPro" id="IPR010730">
    <property type="entry name" value="HET"/>
</dbReference>
<feature type="domain" description="Heterokaryon incompatibility" evidence="1">
    <location>
        <begin position="166"/>
        <end position="320"/>
    </location>
</feature>
<dbReference type="GeneID" id="54554727"/>
<dbReference type="Proteomes" id="UP000800097">
    <property type="component" value="Unassembled WGS sequence"/>
</dbReference>
<proteinExistence type="predicted"/>
<name>A0A6A6JK51_WESOR</name>
<dbReference type="RefSeq" id="XP_033654173.1">
    <property type="nucleotide sequence ID" value="XM_033801552.1"/>
</dbReference>
<dbReference type="AlphaFoldDB" id="A0A6A6JK51"/>
<evidence type="ECO:0000259" key="1">
    <source>
        <dbReference type="Pfam" id="PF06985"/>
    </source>
</evidence>